<reference evidence="18" key="1">
    <citation type="journal article" date="2019" name="Int. J. Syst. Evol. Microbiol.">
        <title>The Global Catalogue of Microorganisms (GCM) 10K type strain sequencing project: providing services to taxonomists for standard genome sequencing and annotation.</title>
        <authorList>
            <consortium name="The Broad Institute Genomics Platform"/>
            <consortium name="The Broad Institute Genome Sequencing Center for Infectious Disease"/>
            <person name="Wu L."/>
            <person name="Ma J."/>
        </authorList>
    </citation>
    <scope>NUCLEOTIDE SEQUENCE [LARGE SCALE GENOMIC DNA]</scope>
    <source>
        <strain evidence="18">JCM 12607</strain>
    </source>
</reference>
<organism evidence="17 18">
    <name type="scientific">Streptomyces sanglieri</name>
    <dbReference type="NCBI Taxonomy" id="193460"/>
    <lineage>
        <taxon>Bacteria</taxon>
        <taxon>Bacillati</taxon>
        <taxon>Actinomycetota</taxon>
        <taxon>Actinomycetes</taxon>
        <taxon>Kitasatosporales</taxon>
        <taxon>Streptomycetaceae</taxon>
        <taxon>Streptomyces</taxon>
    </lineage>
</organism>
<evidence type="ECO:0000256" key="5">
    <source>
        <dbReference type="ARBA" id="ARBA00012266"/>
    </source>
</evidence>
<dbReference type="Gene3D" id="3.60.120.10">
    <property type="entry name" value="Anthranilate synthase"/>
    <property type="match status" value="1"/>
</dbReference>
<evidence type="ECO:0000259" key="15">
    <source>
        <dbReference type="Pfam" id="PF00425"/>
    </source>
</evidence>
<dbReference type="InterPro" id="IPR005801">
    <property type="entry name" value="ADC_synthase"/>
</dbReference>
<keyword evidence="7" id="KW-0028">Amino-acid biosynthesis</keyword>
<evidence type="ECO:0000256" key="9">
    <source>
        <dbReference type="ARBA" id="ARBA00022822"/>
    </source>
</evidence>
<evidence type="ECO:0000256" key="6">
    <source>
        <dbReference type="ARBA" id="ARBA00020653"/>
    </source>
</evidence>
<evidence type="ECO:0000256" key="7">
    <source>
        <dbReference type="ARBA" id="ARBA00022605"/>
    </source>
</evidence>
<evidence type="ECO:0000256" key="13">
    <source>
        <dbReference type="ARBA" id="ARBA00025634"/>
    </source>
</evidence>
<comment type="similarity">
    <text evidence="3">Belongs to the anthranilate synthase component I family.</text>
</comment>
<evidence type="ECO:0000256" key="11">
    <source>
        <dbReference type="ARBA" id="ARBA00023141"/>
    </source>
</evidence>
<name>A0ABW2WWU6_9ACTN</name>
<evidence type="ECO:0000256" key="14">
    <source>
        <dbReference type="ARBA" id="ARBA00047683"/>
    </source>
</evidence>
<dbReference type="InterPro" id="IPR015890">
    <property type="entry name" value="Chorismate_C"/>
</dbReference>
<dbReference type="SUPFAM" id="SSF56322">
    <property type="entry name" value="ADC synthase"/>
    <property type="match status" value="1"/>
</dbReference>
<evidence type="ECO:0000313" key="17">
    <source>
        <dbReference type="EMBL" id="MFD0624435.1"/>
    </source>
</evidence>
<comment type="catalytic activity">
    <reaction evidence="14">
        <text>chorismate + L-glutamine = anthranilate + pyruvate + L-glutamate + H(+)</text>
        <dbReference type="Rhea" id="RHEA:21732"/>
        <dbReference type="ChEBI" id="CHEBI:15361"/>
        <dbReference type="ChEBI" id="CHEBI:15378"/>
        <dbReference type="ChEBI" id="CHEBI:16567"/>
        <dbReference type="ChEBI" id="CHEBI:29748"/>
        <dbReference type="ChEBI" id="CHEBI:29985"/>
        <dbReference type="ChEBI" id="CHEBI:58359"/>
        <dbReference type="EC" id="4.1.3.27"/>
    </reaction>
</comment>
<keyword evidence="18" id="KW-1185">Reference proteome</keyword>
<proteinExistence type="inferred from homology"/>
<dbReference type="InterPro" id="IPR019999">
    <property type="entry name" value="Anth_synth_I-like"/>
</dbReference>
<comment type="pathway">
    <text evidence="2">Amino-acid biosynthesis; L-tryptophan biosynthesis; L-tryptophan from chorismate: step 1/5.</text>
</comment>
<sequence length="512" mass="54880">MTEFTWRTPVSALTEAAIEATAAAPPATRPAAQPATVPDRATTAALGRTHEVVPLRQEFLTDTLTPVAAFALLCGSDEPGFLLESVPVSGGFARYSYVGHRPVPLDLPDGDPLAALEARLAASEAPVAGLPPFHGGVVGYLGYESVRHFEQLPVAAGPPPGLPESAFLAADDLIVFDHATQRVLLMTLHRPAAEEYEEAVERIEHMGRRLREPIPGPRFSGRPILPAGPAADPTAGWTANLTEEAFRSSVERAKEYIAAGDAFQIVLSRQLSRPLRAEPLDLYRHLRATNPSPYMYHLSLGAGRHVIGASPELLVKAEGRRVETRPLAGTRPRHPDPETDLDLEYELLADEKERAEHVMLVDLGRNDLGRVTETGSVTVDEIMRVERFSHVMHLSSTVSGRLAEGRTVLDALRSTFPAGTLSGAPKIRAMEIIAELEPQQRGVYGGALGFAGHDGLADFAIVLRTMVVADGQVHVQAGAGIVADSDPGAEFRETLHKAGAVITAVNRAEAHA</sequence>
<comment type="subunit">
    <text evidence="4">Heterotetramer consisting of two non-identical subunits: a beta subunit (TrpG) and a large alpha subunit (TrpE).</text>
</comment>
<dbReference type="Pfam" id="PF04715">
    <property type="entry name" value="Anth_synt_I_N"/>
    <property type="match status" value="1"/>
</dbReference>
<keyword evidence="11" id="KW-0057">Aromatic amino acid biosynthesis</keyword>
<dbReference type="Proteomes" id="UP001596915">
    <property type="component" value="Unassembled WGS sequence"/>
</dbReference>
<dbReference type="InterPro" id="IPR006805">
    <property type="entry name" value="Anth_synth_I_N"/>
</dbReference>
<evidence type="ECO:0000256" key="2">
    <source>
        <dbReference type="ARBA" id="ARBA00004873"/>
    </source>
</evidence>
<evidence type="ECO:0000256" key="8">
    <source>
        <dbReference type="ARBA" id="ARBA00022723"/>
    </source>
</evidence>
<evidence type="ECO:0000256" key="10">
    <source>
        <dbReference type="ARBA" id="ARBA00022842"/>
    </source>
</evidence>
<keyword evidence="8" id="KW-0479">Metal-binding</keyword>
<comment type="cofactor">
    <cofactor evidence="1">
        <name>Mg(2+)</name>
        <dbReference type="ChEBI" id="CHEBI:18420"/>
    </cofactor>
</comment>
<accession>A0ABW2WWU6</accession>
<feature type="domain" description="Anthranilate synthase component I N-terminal" evidence="16">
    <location>
        <begin position="62"/>
        <end position="184"/>
    </location>
</feature>
<dbReference type="Pfam" id="PF00425">
    <property type="entry name" value="Chorismate_bind"/>
    <property type="match status" value="1"/>
</dbReference>
<evidence type="ECO:0000256" key="4">
    <source>
        <dbReference type="ARBA" id="ARBA00011575"/>
    </source>
</evidence>
<keyword evidence="12" id="KW-0456">Lyase</keyword>
<comment type="caution">
    <text evidence="17">The sequence shown here is derived from an EMBL/GenBank/DDBJ whole genome shotgun (WGS) entry which is preliminary data.</text>
</comment>
<evidence type="ECO:0000256" key="1">
    <source>
        <dbReference type="ARBA" id="ARBA00001946"/>
    </source>
</evidence>
<dbReference type="PANTHER" id="PTHR11236">
    <property type="entry name" value="AMINOBENZOATE/ANTHRANILATE SYNTHASE"/>
    <property type="match status" value="1"/>
</dbReference>
<keyword evidence="10" id="KW-0460">Magnesium</keyword>
<evidence type="ECO:0000259" key="16">
    <source>
        <dbReference type="Pfam" id="PF04715"/>
    </source>
</evidence>
<comment type="function">
    <text evidence="13">Part of a heterotetrameric complex that catalyzes the two-step biosynthesis of anthranilate, an intermediate in the biosynthesis of L-tryptophan. In the first step, the glutamine-binding beta subunit (TrpG) of anthranilate synthase (AS) provides the glutamine amidotransferase activity which generates ammonia as a substrate that, along with chorismate, is used in the second step, catalyzed by the large alpha subunit of AS (TrpE) to produce anthranilate. In the absence of TrpG, TrpE can synthesize anthranilate directly from chorismate and high concentrations of ammonia.</text>
</comment>
<dbReference type="PRINTS" id="PR00095">
    <property type="entry name" value="ANTSNTHASEI"/>
</dbReference>
<evidence type="ECO:0000313" key="18">
    <source>
        <dbReference type="Proteomes" id="UP001596915"/>
    </source>
</evidence>
<dbReference type="EC" id="4.1.3.27" evidence="5"/>
<dbReference type="EMBL" id="JBHTGL010000008">
    <property type="protein sequence ID" value="MFD0624435.1"/>
    <property type="molecule type" value="Genomic_DNA"/>
</dbReference>
<gene>
    <name evidence="17" type="ORF">ACFQ2K_18305</name>
</gene>
<protein>
    <recommendedName>
        <fullName evidence="6">Anthranilate synthase component 1</fullName>
        <ecNumber evidence="5">4.1.3.27</ecNumber>
    </recommendedName>
</protein>
<keyword evidence="9" id="KW-0822">Tryptophan biosynthesis</keyword>
<evidence type="ECO:0000256" key="3">
    <source>
        <dbReference type="ARBA" id="ARBA00009562"/>
    </source>
</evidence>
<evidence type="ECO:0000256" key="12">
    <source>
        <dbReference type="ARBA" id="ARBA00023239"/>
    </source>
</evidence>
<dbReference type="PANTHER" id="PTHR11236:SF46">
    <property type="entry name" value="ANTHRANILATE SYNTHASE COMPONENT 1"/>
    <property type="match status" value="1"/>
</dbReference>
<feature type="domain" description="Chorismate-utilising enzyme C-terminal" evidence="15">
    <location>
        <begin position="243"/>
        <end position="497"/>
    </location>
</feature>